<evidence type="ECO:0000313" key="6">
    <source>
        <dbReference type="Proteomes" id="UP000237271"/>
    </source>
</evidence>
<keyword evidence="6" id="KW-1185">Reference proteome</keyword>
<dbReference type="Gene3D" id="3.30.420.10">
    <property type="entry name" value="Ribonuclease H-like superfamily/Ribonuclease H"/>
    <property type="match status" value="1"/>
</dbReference>
<feature type="domain" description="Reverse transcriptase" evidence="3">
    <location>
        <begin position="426"/>
        <end position="607"/>
    </location>
</feature>
<accession>A0A2P4YL22</accession>
<dbReference type="GO" id="GO:0003676">
    <property type="term" value="F:nucleic acid binding"/>
    <property type="evidence" value="ECO:0007669"/>
    <property type="project" value="InterPro"/>
</dbReference>
<evidence type="ECO:0000259" key="2">
    <source>
        <dbReference type="PROSITE" id="PS50013"/>
    </source>
</evidence>
<comment type="caution">
    <text evidence="5">The sequence shown here is derived from an EMBL/GenBank/DDBJ whole genome shotgun (WGS) entry which is preliminary data.</text>
</comment>
<dbReference type="SUPFAM" id="SSF53098">
    <property type="entry name" value="Ribonuclease H-like"/>
    <property type="match status" value="1"/>
</dbReference>
<dbReference type="Proteomes" id="UP000237271">
    <property type="component" value="Unassembled WGS sequence"/>
</dbReference>
<dbReference type="Gene3D" id="3.30.70.270">
    <property type="match status" value="1"/>
</dbReference>
<dbReference type="CDD" id="cd01647">
    <property type="entry name" value="RT_LTR"/>
    <property type="match status" value="1"/>
</dbReference>
<dbReference type="AlphaFoldDB" id="A0A2P4YL22"/>
<evidence type="ECO:0000313" key="5">
    <source>
        <dbReference type="EMBL" id="POM78483.1"/>
    </source>
</evidence>
<dbReference type="PANTHER" id="PTHR33064:SF37">
    <property type="entry name" value="RIBONUCLEASE H"/>
    <property type="match status" value="1"/>
</dbReference>
<dbReference type="GO" id="GO:0015074">
    <property type="term" value="P:DNA integration"/>
    <property type="evidence" value="ECO:0007669"/>
    <property type="project" value="InterPro"/>
</dbReference>
<evidence type="ECO:0000256" key="1">
    <source>
        <dbReference type="SAM" id="MobiDB-lite"/>
    </source>
</evidence>
<evidence type="ECO:0000259" key="4">
    <source>
        <dbReference type="PROSITE" id="PS50994"/>
    </source>
</evidence>
<dbReference type="Gene3D" id="3.10.10.10">
    <property type="entry name" value="HIV Type 1 Reverse Transcriptase, subunit A, domain 1"/>
    <property type="match status" value="1"/>
</dbReference>
<dbReference type="EMBL" id="NCKW01001993">
    <property type="protein sequence ID" value="POM78483.1"/>
    <property type="molecule type" value="Genomic_DNA"/>
</dbReference>
<dbReference type="InterPro" id="IPR043502">
    <property type="entry name" value="DNA/RNA_pol_sf"/>
</dbReference>
<dbReference type="InterPro" id="IPR051320">
    <property type="entry name" value="Viral_Replic_Matur_Polypro"/>
</dbReference>
<dbReference type="PROSITE" id="PS50994">
    <property type="entry name" value="INTEGRASE"/>
    <property type="match status" value="1"/>
</dbReference>
<evidence type="ECO:0008006" key="7">
    <source>
        <dbReference type="Google" id="ProtNLM"/>
    </source>
</evidence>
<feature type="domain" description="Integrase catalytic" evidence="4">
    <location>
        <begin position="816"/>
        <end position="1001"/>
    </location>
</feature>
<organism evidence="5 6">
    <name type="scientific">Phytophthora palmivora</name>
    <dbReference type="NCBI Taxonomy" id="4796"/>
    <lineage>
        <taxon>Eukaryota</taxon>
        <taxon>Sar</taxon>
        <taxon>Stramenopiles</taxon>
        <taxon>Oomycota</taxon>
        <taxon>Peronosporomycetes</taxon>
        <taxon>Peronosporales</taxon>
        <taxon>Peronosporaceae</taxon>
        <taxon>Phytophthora</taxon>
    </lineage>
</organism>
<proteinExistence type="predicted"/>
<dbReference type="SUPFAM" id="SSF56672">
    <property type="entry name" value="DNA/RNA polymerases"/>
    <property type="match status" value="1"/>
</dbReference>
<dbReference type="OrthoDB" id="125475at2759"/>
<dbReference type="PROSITE" id="PS50878">
    <property type="entry name" value="RT_POL"/>
    <property type="match status" value="1"/>
</dbReference>
<dbReference type="InterPro" id="IPR001584">
    <property type="entry name" value="Integrase_cat-core"/>
</dbReference>
<dbReference type="Gene3D" id="2.40.70.10">
    <property type="entry name" value="Acid Proteases"/>
    <property type="match status" value="1"/>
</dbReference>
<dbReference type="InterPro" id="IPR016197">
    <property type="entry name" value="Chromo-like_dom_sf"/>
</dbReference>
<dbReference type="InterPro" id="IPR012337">
    <property type="entry name" value="RNaseH-like_sf"/>
</dbReference>
<dbReference type="PROSITE" id="PS50013">
    <property type="entry name" value="CHROMO_2"/>
    <property type="match status" value="1"/>
</dbReference>
<dbReference type="InterPro" id="IPR036397">
    <property type="entry name" value="RNaseH_sf"/>
</dbReference>
<dbReference type="Gene3D" id="2.40.50.40">
    <property type="match status" value="1"/>
</dbReference>
<dbReference type="SUPFAM" id="SSF54160">
    <property type="entry name" value="Chromo domain-like"/>
    <property type="match status" value="1"/>
</dbReference>
<dbReference type="InterPro" id="IPR000953">
    <property type="entry name" value="Chromo/chromo_shadow_dom"/>
</dbReference>
<gene>
    <name evidence="5" type="ORF">PHPALM_3984</name>
</gene>
<dbReference type="InterPro" id="IPR021109">
    <property type="entry name" value="Peptidase_aspartic_dom_sf"/>
</dbReference>
<feature type="region of interest" description="Disordered" evidence="1">
    <location>
        <begin position="105"/>
        <end position="152"/>
    </location>
</feature>
<feature type="compositionally biased region" description="Low complexity" evidence="1">
    <location>
        <begin position="128"/>
        <end position="139"/>
    </location>
</feature>
<dbReference type="InterPro" id="IPR000477">
    <property type="entry name" value="RT_dom"/>
</dbReference>
<dbReference type="InterPro" id="IPR043128">
    <property type="entry name" value="Rev_trsase/Diguanyl_cyclase"/>
</dbReference>
<dbReference type="PANTHER" id="PTHR33064">
    <property type="entry name" value="POL PROTEIN"/>
    <property type="match status" value="1"/>
</dbReference>
<protein>
    <recommendedName>
        <fullName evidence="7">Reverse transcriptase</fullName>
    </recommendedName>
</protein>
<name>A0A2P4YL22_9STRA</name>
<dbReference type="Pfam" id="PF00078">
    <property type="entry name" value="RVT_1"/>
    <property type="match status" value="1"/>
</dbReference>
<feature type="domain" description="Chromo" evidence="2">
    <location>
        <begin position="1105"/>
        <end position="1154"/>
    </location>
</feature>
<evidence type="ECO:0000259" key="3">
    <source>
        <dbReference type="PROSITE" id="PS50878"/>
    </source>
</evidence>
<feature type="compositionally biased region" description="Basic and acidic residues" evidence="1">
    <location>
        <begin position="105"/>
        <end position="116"/>
    </location>
</feature>
<dbReference type="Pfam" id="PF13975">
    <property type="entry name" value="gag-asp_proteas"/>
    <property type="match status" value="1"/>
</dbReference>
<reference evidence="5 6" key="1">
    <citation type="journal article" date="2017" name="Genome Biol. Evol.">
        <title>Phytophthora megakarya and P. palmivora, closely related causal agents of cacao black pod rot, underwent increases in genome sizes and gene numbers by different mechanisms.</title>
        <authorList>
            <person name="Ali S.S."/>
            <person name="Shao J."/>
            <person name="Lary D.J."/>
            <person name="Kronmiller B."/>
            <person name="Shen D."/>
            <person name="Strem M.D."/>
            <person name="Amoako-Attah I."/>
            <person name="Akrofi A.Y."/>
            <person name="Begoude B.A."/>
            <person name="Ten Hoopen G.M."/>
            <person name="Coulibaly K."/>
            <person name="Kebe B.I."/>
            <person name="Melnick R.L."/>
            <person name="Guiltinan M.J."/>
            <person name="Tyler B.M."/>
            <person name="Meinhardt L.W."/>
            <person name="Bailey B.A."/>
        </authorList>
    </citation>
    <scope>NUCLEOTIDE SEQUENCE [LARGE SCALE GENOMIC DNA]</scope>
    <source>
        <strain evidence="6">sbr112.9</strain>
    </source>
</reference>
<sequence>MATYVLKKPVADVTDADIMGAVQARCRTLKNEFVRGVTSLFRQKHKMDLSIPDCDARVFRYYEDFNGIMEDNGLQGLIGADNTTDAGFKNRMKTRCRLLDYAAKGDSKAAKPDRKPQKTSHAGASTKAESSAAQPSASAREPRASRPPPQEGCLVCKGAHWLKDFPTATDVQKETARARYQAEKEQRTQAFRSKAAHTGTTRNIVRINGLLEVPYIADTGADQNVVSSAMMDSLHAVQPDLRTNSLSSPINVTLADGRPELCGMEVVLEIVTIAGHVSLRSIPCLILEGDGDEFLLGKDALKRLGIDVDQALAQLADSILLVDEDDEFLVGDELPNLKSTPIITLDRLLERAVANGLPQEHVIAVRELLELFPDIWRAVVGAGRAASVAPLRVTLRVDAKPYRSPPRKYAPLQAEFIREYVKSLVADGLVEKSNAARWACTVVPVRKPGSRDNICLTIDYRLVNRQTIPIAGVMPSAAVVMEVLLGQKVFARFDLTQGFWQLPLHPDSQELFSFVTPDGVYTPKQVPQGVMDSALHFQDQMQPLLAPLIPHSALVWVDDVILFAPTIDELLEVLKKFFTIVAEANLVLNMEKRSLFELEILWRGRLFSADGVQHDPTRVDALSTLLLPVTAADLQRFIFATNWLHDSLPDYTGVIAALHDKLEAEKKRIGQRNSNALQVAITWTQEECSCYKRVLSLVKGSALMVHPDPDAELCVFTDASRFGFSIVVTQVVTWQQDVPVEKQNRIVTAYNDLEYLLLRPRGFRLFCDHGNLIYIFVPRDELKKHKILPRHSRPLDVNEPDCKLIFSGEDGGHRGQEAMPFALKDRFFIVKLEDKIAQFIRQCLLCKHFKGPRLIPQPYGDSAYLLVVKDGISRYCDLFPCVTPTANVAAEVLMMWHARFGTPKTLMSDQGSYFRNEMINHLAARLKIEPKFSSVYLPWLNGTIERLNRDVLQVLRALLLEYALDSHEWPYLLPAIQANLNHTPVRSLAGHSPVEVFTGLPASSALDVVVALATEAADERVIELGDMDGHLERLRTSLQEMHREVVDSKEKKRLVDMQDYKGALVNFEVGDFVLWSHIDQRLPNHKVLGQWVGPFKVIEALSHSFKIEHLVTGRVDDPGRWELLVSWLGLQTIENSWEPLSTLLQDVPVKVREYVNASGSDELCAQID</sequence>